<reference evidence="1 2" key="1">
    <citation type="submission" date="2015-06" db="EMBL/GenBank/DDBJ databases">
        <title>A Comprehensive Approach to Explore the Metabolic and Phylogenetic Diversity of Bacterial Steroid Degradation in the Environment: Testosterone as an Example.</title>
        <authorList>
            <person name="Yang F.-C."/>
            <person name="Chen Y.-L."/>
            <person name="Yu C.-P."/>
            <person name="Tang S.-L."/>
            <person name="Wang P.-H."/>
            <person name="Ismail W."/>
            <person name="Wang C.-H."/>
            <person name="Yang C.-Y."/>
            <person name="Chiang Y.-R."/>
        </authorList>
    </citation>
    <scope>NUCLEOTIDE SEQUENCE [LARGE SCALE GENOMIC DNA]</scope>
    <source>
        <strain evidence="1 2">DSM 18526</strain>
    </source>
</reference>
<dbReference type="AlphaFoldDB" id="A0A127F7E7"/>
<sequence length="321" mass="36109">MNAAELKETLQTYYDDYENIGVSVYAVLKNPENPGPLKLDIEAEASVGLKELFIQSLRDRFSNKDELTVIDLSSADERVDAVYVYDLEIPDELTSLETVISQDDLPLLNLSDESLSSIKALLIEIGNNVGQLVFYKTMAPVNIFGRASFFLRKTQSRLERLEDEFLRVSAGFQMLRINGSLLVLDLESVEKSFGFHDVIKREAAAGISAIEAARLIVNSDVLRELLDDVKYARRLTKVAKASPVLKAGVPSQDIVRFCQTFPNLAGRIRFNETEDRIVLDTKVSKDLFIKLLMDDFLTSELTKFHYTSVAKDSVDKEPEEP</sequence>
<keyword evidence="2" id="KW-1185">Reference proteome</keyword>
<dbReference type="PATRIC" id="fig|465721.4.peg.11"/>
<dbReference type="EMBL" id="CP011971">
    <property type="protein sequence ID" value="AMN45518.1"/>
    <property type="molecule type" value="Genomic_DNA"/>
</dbReference>
<dbReference type="InterPro" id="IPR048119">
    <property type="entry name" value="KwaB"/>
</dbReference>
<dbReference type="OrthoDB" id="2680217at2"/>
<evidence type="ECO:0000313" key="2">
    <source>
        <dbReference type="Proteomes" id="UP000070250"/>
    </source>
</evidence>
<dbReference type="Pfam" id="PF16162">
    <property type="entry name" value="KwaB"/>
    <property type="match status" value="1"/>
</dbReference>
<dbReference type="InterPro" id="IPR032359">
    <property type="entry name" value="KwaB-like"/>
</dbReference>
<dbReference type="KEGG" id="sdf:ACG33_00055"/>
<dbReference type="Proteomes" id="UP000070250">
    <property type="component" value="Chromosome"/>
</dbReference>
<dbReference type="RefSeq" id="WP_066917796.1">
    <property type="nucleotide sequence ID" value="NZ_CP011971.1"/>
</dbReference>
<dbReference type="STRING" id="465721.ACG33_00055"/>
<gene>
    <name evidence="1" type="ORF">ACG33_00055</name>
</gene>
<proteinExistence type="predicted"/>
<name>A0A127F7E7_STEDE</name>
<evidence type="ECO:0000313" key="1">
    <source>
        <dbReference type="EMBL" id="AMN45518.1"/>
    </source>
</evidence>
<evidence type="ECO:0008006" key="3">
    <source>
        <dbReference type="Google" id="ProtNLM"/>
    </source>
</evidence>
<protein>
    <recommendedName>
        <fullName evidence="3">DUF4868 domain-containing protein</fullName>
    </recommendedName>
</protein>
<organism evidence="1 2">
    <name type="scientific">Steroidobacter denitrificans</name>
    <dbReference type="NCBI Taxonomy" id="465721"/>
    <lineage>
        <taxon>Bacteria</taxon>
        <taxon>Pseudomonadati</taxon>
        <taxon>Pseudomonadota</taxon>
        <taxon>Gammaproteobacteria</taxon>
        <taxon>Steroidobacterales</taxon>
        <taxon>Steroidobacteraceae</taxon>
        <taxon>Steroidobacter</taxon>
    </lineage>
</organism>
<accession>A0A127F7E7</accession>
<dbReference type="NCBIfam" id="NF041623">
    <property type="entry name" value="KwaB"/>
    <property type="match status" value="1"/>
</dbReference>